<dbReference type="InterPro" id="IPR056944">
    <property type="entry name" value="Tubby_C-like"/>
</dbReference>
<dbReference type="Proteomes" id="UP000075666">
    <property type="component" value="Unassembled WGS sequence"/>
</dbReference>
<reference evidence="2 3" key="1">
    <citation type="submission" date="2016-01" db="EMBL/GenBank/DDBJ databases">
        <title>Genome Sequences of Twelve Sporeforming Bacillus Species Isolated from Foods.</title>
        <authorList>
            <person name="Berendsen E.M."/>
            <person name="Wells-Bennik M.H."/>
            <person name="Krawcyk A.O."/>
            <person name="De Jong A."/>
            <person name="Holsappel S."/>
            <person name="Eijlander R.T."/>
            <person name="Kuipers O.P."/>
        </authorList>
    </citation>
    <scope>NUCLEOTIDE SEQUENCE [LARGE SCALE GENOMIC DNA]</scope>
    <source>
        <strain evidence="2 3">B4102</strain>
    </source>
</reference>
<protein>
    <recommendedName>
        <fullName evidence="1">Tubby C-terminal domain-containing protein</fullName>
    </recommendedName>
</protein>
<proteinExistence type="predicted"/>
<name>A0A150KKJ8_9BACI</name>
<evidence type="ECO:0000313" key="3">
    <source>
        <dbReference type="Proteomes" id="UP000075666"/>
    </source>
</evidence>
<dbReference type="AlphaFoldDB" id="A0A150KKJ8"/>
<keyword evidence="3" id="KW-1185">Reference proteome</keyword>
<dbReference type="EMBL" id="LQYN01000143">
    <property type="protein sequence ID" value="KYC88508.1"/>
    <property type="molecule type" value="Genomic_DNA"/>
</dbReference>
<evidence type="ECO:0000313" key="2">
    <source>
        <dbReference type="EMBL" id="KYC88508.1"/>
    </source>
</evidence>
<dbReference type="RefSeq" id="WP_066235750.1">
    <property type="nucleotide sequence ID" value="NZ_JBHJSX010000068.1"/>
</dbReference>
<dbReference type="OrthoDB" id="2943671at2"/>
<gene>
    <name evidence="2" type="ORF">B4102_4040</name>
</gene>
<evidence type="ECO:0000259" key="1">
    <source>
        <dbReference type="Pfam" id="PF23728"/>
    </source>
</evidence>
<dbReference type="PATRIC" id="fig|46224.3.peg.1316"/>
<dbReference type="STRING" id="46224.B4102_4040"/>
<feature type="domain" description="Tubby C-terminal" evidence="1">
    <location>
        <begin position="4"/>
        <end position="176"/>
    </location>
</feature>
<dbReference type="Pfam" id="PF23728">
    <property type="entry name" value="Tubby_C_like"/>
    <property type="match status" value="1"/>
</dbReference>
<sequence>MNEYYFVSPLLKRTTKNIDLLDINNNRIGSIQRFYTNKFMFVLDTIFANMFVNVEVFDEKGSSMVKALERVTFKTAVIPTANLWNVSTHDNSVCILKDKTKIKTHPRYEFEVGDKIFRLKKNLVEKTTYLENKQTGNTIAEITYQTLIPPMTIKLRIIDPEIDVYTVACIYYVFSLRD</sequence>
<organism evidence="2 3">
    <name type="scientific">Heyndrickxia sporothermodurans</name>
    <dbReference type="NCBI Taxonomy" id="46224"/>
    <lineage>
        <taxon>Bacteria</taxon>
        <taxon>Bacillati</taxon>
        <taxon>Bacillota</taxon>
        <taxon>Bacilli</taxon>
        <taxon>Bacillales</taxon>
        <taxon>Bacillaceae</taxon>
        <taxon>Heyndrickxia</taxon>
    </lineage>
</organism>
<comment type="caution">
    <text evidence="2">The sequence shown here is derived from an EMBL/GenBank/DDBJ whole genome shotgun (WGS) entry which is preliminary data.</text>
</comment>
<accession>A0A150KKJ8</accession>